<proteinExistence type="predicted"/>
<dbReference type="Proteomes" id="UP000308267">
    <property type="component" value="Unassembled WGS sequence"/>
</dbReference>
<evidence type="ECO:0000313" key="1">
    <source>
        <dbReference type="EMBL" id="TGZ69238.1"/>
    </source>
</evidence>
<gene>
    <name evidence="1" type="ORF">CRM22_003853</name>
</gene>
<organism evidence="1 2">
    <name type="scientific">Opisthorchis felineus</name>
    <dbReference type="NCBI Taxonomy" id="147828"/>
    <lineage>
        <taxon>Eukaryota</taxon>
        <taxon>Metazoa</taxon>
        <taxon>Spiralia</taxon>
        <taxon>Lophotrochozoa</taxon>
        <taxon>Platyhelminthes</taxon>
        <taxon>Trematoda</taxon>
        <taxon>Digenea</taxon>
        <taxon>Opisthorchiida</taxon>
        <taxon>Opisthorchiata</taxon>
        <taxon>Opisthorchiidae</taxon>
        <taxon>Opisthorchis</taxon>
    </lineage>
</organism>
<name>A0A4S2M5B8_OPIFE</name>
<dbReference type="AlphaFoldDB" id="A0A4S2M5B8"/>
<evidence type="ECO:0000313" key="2">
    <source>
        <dbReference type="Proteomes" id="UP000308267"/>
    </source>
</evidence>
<comment type="caution">
    <text evidence="1">The sequence shown here is derived from an EMBL/GenBank/DDBJ whole genome shotgun (WGS) entry which is preliminary data.</text>
</comment>
<sequence>MKSKGVSLKQHGKEDLIGIKKHDKKKKRFVLQSETSKTVKRTNFFLQSDLVNVCWYSVLKTNLLRLAVDKEHFAKSSTTNICHCSRESK</sequence>
<protein>
    <submittedName>
        <fullName evidence="1">Uncharacterized protein</fullName>
    </submittedName>
</protein>
<accession>A0A4S2M5B8</accession>
<dbReference type="EMBL" id="SJOL01006154">
    <property type="protein sequence ID" value="TGZ69238.1"/>
    <property type="molecule type" value="Genomic_DNA"/>
</dbReference>
<reference evidence="1 2" key="1">
    <citation type="journal article" date="2019" name="BMC Genomics">
        <title>New insights from Opisthorchis felineus genome: update on genomics of the epidemiologically important liver flukes.</title>
        <authorList>
            <person name="Ershov N.I."/>
            <person name="Mordvinov V.A."/>
            <person name="Prokhortchouk E.B."/>
            <person name="Pakharukova M.Y."/>
            <person name="Gunbin K.V."/>
            <person name="Ustyantsev K."/>
            <person name="Genaev M.A."/>
            <person name="Blinov A.G."/>
            <person name="Mazur A."/>
            <person name="Boulygina E."/>
            <person name="Tsygankova S."/>
            <person name="Khrameeva E."/>
            <person name="Chekanov N."/>
            <person name="Fan G."/>
            <person name="Xiao A."/>
            <person name="Zhang H."/>
            <person name="Xu X."/>
            <person name="Yang H."/>
            <person name="Solovyev V."/>
            <person name="Lee S.M."/>
            <person name="Liu X."/>
            <person name="Afonnikov D.A."/>
            <person name="Skryabin K.G."/>
        </authorList>
    </citation>
    <scope>NUCLEOTIDE SEQUENCE [LARGE SCALE GENOMIC DNA]</scope>
    <source>
        <strain evidence="1">AK-0245</strain>
        <tissue evidence="1">Whole organism</tissue>
    </source>
</reference>
<keyword evidence="2" id="KW-1185">Reference proteome</keyword>